<dbReference type="SUPFAM" id="SSF56059">
    <property type="entry name" value="Glutathione synthetase ATP-binding domain-like"/>
    <property type="match status" value="1"/>
</dbReference>
<dbReference type="PROSITE" id="PS50991">
    <property type="entry name" value="PYR_CT"/>
    <property type="match status" value="1"/>
</dbReference>
<dbReference type="InterPro" id="IPR005930">
    <property type="entry name" value="Pyruv_COase"/>
</dbReference>
<dbReference type="InterPro" id="IPR005482">
    <property type="entry name" value="Biotin_COase_C"/>
</dbReference>
<sequence length="1124" mass="119978">SKLLVANRGEIAIRAFRAAYELGIATVAVYPYEDRNSLHRLKADESYQIGEVGHPVRAYLSVDEIIRVAKHSGADAVYPGYGFLSENPELASACAQAGITFVGPSAQVLELTGNKSRAIEAARAAGLPVLASSAPSSSVDELVAAAADMEFPLFVKAVSGGGGRGMRRVTDPEALAEAVEAASREAESAFGDPAVYLEQAVINPRHIEVQILADTAGNVMHLFERDCSVQRRHQKVIELAPAPNLDPALRERICADAVALARHIGYSCAGTIEFLLDERGHHVFIECNPRIQVEHTVTEEITDVDLVGSQLRIAAGETLADLGLSQDSLVIRGAAMQCRITTEDPANGFRPDTGRITAYRSPGGAGVRLDGGTNVGAEVLAHFDSMLVKLTCRGRDFSTAVARAKRALAEFRIRGVSTNIPFLQAVIEDPDFRAGRVNTSFIDDRPQLLTAHTPADRGTKILNYLADVTVNKPNGERPTGVYPQDKLPVIDLEAPPAAGSKQRLVELGPQGFAQWLKDSPAVGVTDTTFRDAHQSLLATRLRSTGLLKVAPYVARMMPQLLSIECWGGATYDVALRFLKEDPWERLAALREAVPNICLQMLLRGRNTVGYTPYPELVTSAFVQEATATGIDIFRIFDALNNIESMRPAIDAVRDTGTAVAEVAMSYTGDLSDPAENLYTLDYYLKLAEQIVEAGAHVLAIKDMAGLLRPHSAHLLVSALRSRFDLPVHVHTHDTPGGQLATYLAAWQAGASAVDGAAAPLAGTTSQPALSSIVAAAAHTSFDTGLSLDAVCDLEPYWEALRKVYAPFESGLPAPTGRVYTHEIPGGQLSNLRQQAIALGLGDRFEEIETAYAAADRVLGRLVKVTPSSKVVGDLALALVGAGVSAAEFAADPARYDIPDSVIGFLRGELGDPPGGWPEPLRSKALEGRGPARPIQELSVEDEALLAAPGPKRQAALNRLLFPGPTKEFEAHREEYGDTSGLSANQFFYGLRYGEEHRVELERGVQLLIGLEAISDADERGMRTVMCILNGQLRPITVRDRSIASEVPAAEKADRTNPDHVAAPFAGVVTVGVAAGDTVEAGATIATIEAMKMEAAITAPKAGTVQRVAVSATAQVEGGDLLVVV</sequence>
<dbReference type="GO" id="GO:0046872">
    <property type="term" value="F:metal ion binding"/>
    <property type="evidence" value="ECO:0007669"/>
    <property type="project" value="UniProtKB-KW"/>
</dbReference>
<dbReference type="PANTHER" id="PTHR43778">
    <property type="entry name" value="PYRUVATE CARBOXYLASE"/>
    <property type="match status" value="1"/>
</dbReference>
<dbReference type="Gene3D" id="3.10.600.10">
    <property type="entry name" value="pyruvate carboxylase f1077a mutant domain"/>
    <property type="match status" value="1"/>
</dbReference>
<dbReference type="InterPro" id="IPR000891">
    <property type="entry name" value="PYR_CT"/>
</dbReference>
<dbReference type="Pfam" id="PF00682">
    <property type="entry name" value="HMGL-like"/>
    <property type="match status" value="1"/>
</dbReference>
<evidence type="ECO:0000313" key="15">
    <source>
        <dbReference type="EMBL" id="OBF26747.1"/>
    </source>
</evidence>
<dbReference type="CDD" id="cd06850">
    <property type="entry name" value="biotinyl_domain"/>
    <property type="match status" value="1"/>
</dbReference>
<dbReference type="InterPro" id="IPR055268">
    <property type="entry name" value="PCB-like"/>
</dbReference>
<dbReference type="FunFam" id="3.10.600.10:FF:000003">
    <property type="entry name" value="Pyruvate carboxylase"/>
    <property type="match status" value="1"/>
</dbReference>
<dbReference type="GO" id="GO:0004736">
    <property type="term" value="F:pyruvate carboxylase activity"/>
    <property type="evidence" value="ECO:0007669"/>
    <property type="project" value="InterPro"/>
</dbReference>
<evidence type="ECO:0000259" key="11">
    <source>
        <dbReference type="PROSITE" id="PS50968"/>
    </source>
</evidence>
<proteinExistence type="predicted"/>
<dbReference type="NCBIfam" id="NF009554">
    <property type="entry name" value="PRK12999.1"/>
    <property type="match status" value="1"/>
</dbReference>
<keyword evidence="5 8" id="KW-0067">ATP-binding</keyword>
<feature type="non-terminal residue" evidence="15">
    <location>
        <position position="1124"/>
    </location>
</feature>
<evidence type="ECO:0000259" key="12">
    <source>
        <dbReference type="PROSITE" id="PS50975"/>
    </source>
</evidence>
<dbReference type="EMBL" id="LZHX01000018">
    <property type="protein sequence ID" value="OBF26747.1"/>
    <property type="molecule type" value="Genomic_DNA"/>
</dbReference>
<dbReference type="InterPro" id="IPR011053">
    <property type="entry name" value="Single_hybrid_motif"/>
</dbReference>
<dbReference type="PROSITE" id="PS50968">
    <property type="entry name" value="BIOTINYL_LIPOYL"/>
    <property type="match status" value="1"/>
</dbReference>
<dbReference type="InterPro" id="IPR003379">
    <property type="entry name" value="Carboxylase_cons_dom"/>
</dbReference>
<dbReference type="Pfam" id="PF00364">
    <property type="entry name" value="Biotin_lipoyl"/>
    <property type="match status" value="1"/>
</dbReference>
<evidence type="ECO:0000259" key="13">
    <source>
        <dbReference type="PROSITE" id="PS50979"/>
    </source>
</evidence>
<evidence type="ECO:0000256" key="2">
    <source>
        <dbReference type="ARBA" id="ARBA00022598"/>
    </source>
</evidence>
<dbReference type="Pfam" id="PF02436">
    <property type="entry name" value="PYC_OADA"/>
    <property type="match status" value="1"/>
</dbReference>
<dbReference type="GO" id="GO:0005524">
    <property type="term" value="F:ATP binding"/>
    <property type="evidence" value="ECO:0007669"/>
    <property type="project" value="UniProtKB-UniRule"/>
</dbReference>
<dbReference type="SUPFAM" id="SSF52440">
    <property type="entry name" value="PreATP-grasp domain"/>
    <property type="match status" value="1"/>
</dbReference>
<accession>A0A1A0PZX3</accession>
<comment type="cofactor">
    <cofactor evidence="1">
        <name>biotin</name>
        <dbReference type="ChEBI" id="CHEBI:57586"/>
    </cofactor>
</comment>
<feature type="binding site" evidence="9">
    <location>
        <position position="732"/>
    </location>
    <ligand>
        <name>Mn(2+)</name>
        <dbReference type="ChEBI" id="CHEBI:29035"/>
    </ligand>
</feature>
<dbReference type="InterPro" id="IPR011054">
    <property type="entry name" value="Rudment_hybrid_motif"/>
</dbReference>
<feature type="binding site" evidence="9">
    <location>
        <position position="531"/>
    </location>
    <ligand>
        <name>Mn(2+)</name>
        <dbReference type="ChEBI" id="CHEBI:29035"/>
    </ligand>
</feature>
<feature type="binding site" evidence="8">
    <location>
        <position position="603"/>
    </location>
    <ligand>
        <name>substrate</name>
    </ligand>
</feature>
<feature type="domain" description="Pyruvate carboxyltransferase" evidence="14">
    <location>
        <begin position="522"/>
        <end position="791"/>
    </location>
</feature>
<protein>
    <submittedName>
        <fullName evidence="15">Pyruvate carboxylase</fullName>
    </submittedName>
</protein>
<dbReference type="RefSeq" id="WP_064894507.1">
    <property type="nucleotide sequence ID" value="NZ_LZHU01000038.1"/>
</dbReference>
<evidence type="ECO:0000256" key="3">
    <source>
        <dbReference type="ARBA" id="ARBA00022723"/>
    </source>
</evidence>
<evidence type="ECO:0000256" key="9">
    <source>
        <dbReference type="PIRSR" id="PIRSR001594-3"/>
    </source>
</evidence>
<feature type="active site" evidence="7">
    <location>
        <position position="290"/>
    </location>
</feature>
<dbReference type="InterPro" id="IPR000089">
    <property type="entry name" value="Biotin_lipoyl"/>
</dbReference>
<dbReference type="AlphaFoldDB" id="A0A1A0PZX3"/>
<feature type="modified residue" description="N6-carboxylysine" evidence="10">
    <location>
        <position position="701"/>
    </location>
</feature>
<feature type="binding site" evidence="9">
    <location>
        <position position="730"/>
    </location>
    <ligand>
        <name>Mn(2+)</name>
        <dbReference type="ChEBI" id="CHEBI:29035"/>
    </ligand>
</feature>
<evidence type="ECO:0000259" key="14">
    <source>
        <dbReference type="PROSITE" id="PS50991"/>
    </source>
</evidence>
<evidence type="ECO:0000256" key="1">
    <source>
        <dbReference type="ARBA" id="ARBA00001953"/>
    </source>
</evidence>
<name>A0A1A0PZX3_9MYCO</name>
<dbReference type="SMART" id="SM00878">
    <property type="entry name" value="Biotin_carb_C"/>
    <property type="match status" value="1"/>
</dbReference>
<keyword evidence="3 9" id="KW-0479">Metal-binding</keyword>
<feature type="domain" description="Biotin carboxylation" evidence="13">
    <location>
        <begin position="1"/>
        <end position="447"/>
    </location>
</feature>
<organism evidence="15 16">
    <name type="scientific">Mycolicibacterium conceptionense</name>
    <dbReference type="NCBI Taxonomy" id="451644"/>
    <lineage>
        <taxon>Bacteria</taxon>
        <taxon>Bacillati</taxon>
        <taxon>Actinomycetota</taxon>
        <taxon>Actinomycetes</taxon>
        <taxon>Mycobacteriales</taxon>
        <taxon>Mycobacteriaceae</taxon>
        <taxon>Mycolicibacterium</taxon>
    </lineage>
</organism>
<dbReference type="Gene3D" id="2.40.50.100">
    <property type="match status" value="1"/>
</dbReference>
<dbReference type="InterPro" id="IPR011764">
    <property type="entry name" value="Biotin_carboxylation_dom"/>
</dbReference>
<comment type="caution">
    <text evidence="15">The sequence shown here is derived from an EMBL/GenBank/DDBJ whole genome shotgun (WGS) entry which is preliminary data.</text>
</comment>
<dbReference type="Pfam" id="PF00289">
    <property type="entry name" value="Biotin_carb_N"/>
    <property type="match status" value="1"/>
</dbReference>
<feature type="modified residue" description="N6-biotinyllysine" evidence="10">
    <location>
        <position position="1091"/>
    </location>
</feature>
<dbReference type="NCBIfam" id="TIGR01235">
    <property type="entry name" value="pyruv_carbox"/>
    <property type="match status" value="1"/>
</dbReference>
<dbReference type="PROSITE" id="PS50975">
    <property type="entry name" value="ATP_GRASP"/>
    <property type="match status" value="1"/>
</dbReference>
<dbReference type="PROSITE" id="PS00867">
    <property type="entry name" value="CPSASE_2"/>
    <property type="match status" value="1"/>
</dbReference>
<gene>
    <name evidence="15" type="ORF">A5726_04990</name>
</gene>
<dbReference type="InterPro" id="IPR016185">
    <property type="entry name" value="PreATP-grasp_dom_sf"/>
</dbReference>
<dbReference type="SUPFAM" id="SSF51569">
    <property type="entry name" value="Aldolase"/>
    <property type="match status" value="1"/>
</dbReference>
<keyword evidence="6" id="KW-0092">Biotin</keyword>
<dbReference type="Gene3D" id="3.30.470.20">
    <property type="entry name" value="ATP-grasp fold, B domain"/>
    <property type="match status" value="1"/>
</dbReference>
<dbReference type="SUPFAM" id="SSF89000">
    <property type="entry name" value="post-HMGL domain-like"/>
    <property type="match status" value="1"/>
</dbReference>
<feature type="domain" description="ATP-grasp" evidence="12">
    <location>
        <begin position="119"/>
        <end position="315"/>
    </location>
</feature>
<evidence type="ECO:0000256" key="8">
    <source>
        <dbReference type="PIRSR" id="PIRSR001594-2"/>
    </source>
</evidence>
<keyword evidence="2" id="KW-0436">Ligase</keyword>
<feature type="binding site" description="via carbamate group" evidence="9">
    <location>
        <position position="701"/>
    </location>
    <ligand>
        <name>Mn(2+)</name>
        <dbReference type="ChEBI" id="CHEBI:29035"/>
    </ligand>
</feature>
<evidence type="ECO:0000256" key="4">
    <source>
        <dbReference type="ARBA" id="ARBA00022741"/>
    </source>
</evidence>
<dbReference type="NCBIfam" id="NF006761">
    <property type="entry name" value="PRK09282.1"/>
    <property type="match status" value="1"/>
</dbReference>
<dbReference type="InterPro" id="IPR005479">
    <property type="entry name" value="CPAse_ATP-bd"/>
</dbReference>
<dbReference type="SUPFAM" id="SSF51246">
    <property type="entry name" value="Rudiment single hybrid motif"/>
    <property type="match status" value="1"/>
</dbReference>
<feature type="non-terminal residue" evidence="15">
    <location>
        <position position="1"/>
    </location>
</feature>
<dbReference type="PANTHER" id="PTHR43778:SF2">
    <property type="entry name" value="PYRUVATE CARBOXYLASE, MITOCHONDRIAL"/>
    <property type="match status" value="1"/>
</dbReference>
<dbReference type="InterPro" id="IPR011761">
    <property type="entry name" value="ATP-grasp"/>
</dbReference>
<feature type="binding site" evidence="8">
    <location>
        <position position="198"/>
    </location>
    <ligand>
        <name>ATP</name>
        <dbReference type="ChEBI" id="CHEBI:30616"/>
    </ligand>
</feature>
<reference evidence="15 16" key="1">
    <citation type="submission" date="2016-06" db="EMBL/GenBank/DDBJ databases">
        <authorList>
            <person name="Kjaerup R.B."/>
            <person name="Dalgaard T.S."/>
            <person name="Juul-Madsen H.R."/>
        </authorList>
    </citation>
    <scope>NUCLEOTIDE SEQUENCE [LARGE SCALE GENOMIC DNA]</scope>
    <source>
        <strain evidence="15 16">ACS1953</strain>
    </source>
</reference>
<feature type="binding site" evidence="8">
    <location>
        <position position="233"/>
    </location>
    <ligand>
        <name>ATP</name>
        <dbReference type="ChEBI" id="CHEBI:30616"/>
    </ligand>
</feature>
<feature type="domain" description="Lipoyl-binding" evidence="11">
    <location>
        <begin position="1051"/>
        <end position="1124"/>
    </location>
</feature>
<dbReference type="PROSITE" id="PS50979">
    <property type="entry name" value="BC"/>
    <property type="match status" value="1"/>
</dbReference>
<dbReference type="FunFam" id="3.20.20.70:FF:000120">
    <property type="entry name" value="Pyruvate carboxylase"/>
    <property type="match status" value="1"/>
</dbReference>
<evidence type="ECO:0000256" key="10">
    <source>
        <dbReference type="PIRSR" id="PIRSR001594-4"/>
    </source>
</evidence>
<dbReference type="Pfam" id="PF02786">
    <property type="entry name" value="CPSase_L_D2"/>
    <property type="match status" value="1"/>
</dbReference>
<dbReference type="InterPro" id="IPR013785">
    <property type="entry name" value="Aldolase_TIM"/>
</dbReference>
<dbReference type="SUPFAM" id="SSF51230">
    <property type="entry name" value="Single hybrid motif"/>
    <property type="match status" value="1"/>
</dbReference>
<dbReference type="InterPro" id="IPR005481">
    <property type="entry name" value="BC-like_N"/>
</dbReference>
<feature type="binding site" evidence="8">
    <location>
        <position position="115"/>
    </location>
    <ligand>
        <name>ATP</name>
        <dbReference type="ChEBI" id="CHEBI:30616"/>
    </ligand>
</feature>
<evidence type="ECO:0000256" key="6">
    <source>
        <dbReference type="ARBA" id="ARBA00023267"/>
    </source>
</evidence>
<evidence type="ECO:0000256" key="7">
    <source>
        <dbReference type="PIRSR" id="PIRSR001594-1"/>
    </source>
</evidence>
<feature type="binding site" evidence="8">
    <location>
        <position position="865"/>
    </location>
    <ligand>
        <name>substrate</name>
    </ligand>
</feature>
<dbReference type="GO" id="GO:0006094">
    <property type="term" value="P:gluconeogenesis"/>
    <property type="evidence" value="ECO:0007669"/>
    <property type="project" value="InterPro"/>
</dbReference>
<evidence type="ECO:0000256" key="5">
    <source>
        <dbReference type="ARBA" id="ARBA00022840"/>
    </source>
</evidence>
<dbReference type="Pfam" id="PF02785">
    <property type="entry name" value="Biotin_carb_C"/>
    <property type="match status" value="1"/>
</dbReference>
<evidence type="ECO:0000313" key="16">
    <source>
        <dbReference type="Proteomes" id="UP000093779"/>
    </source>
</evidence>
<dbReference type="Gene3D" id="3.20.20.70">
    <property type="entry name" value="Aldolase class I"/>
    <property type="match status" value="1"/>
</dbReference>
<dbReference type="PIRSF" id="PIRSF001594">
    <property type="entry name" value="Pyruv_carbox"/>
    <property type="match status" value="1"/>
</dbReference>
<keyword evidence="15" id="KW-0670">Pyruvate</keyword>
<dbReference type="FunFam" id="2.40.50.100:FF:000003">
    <property type="entry name" value="Acetyl-CoA carboxylase biotin carboxyl carrier protein"/>
    <property type="match status" value="1"/>
</dbReference>
<dbReference type="Proteomes" id="UP000093779">
    <property type="component" value="Unassembled WGS sequence"/>
</dbReference>
<dbReference type="GO" id="GO:0005737">
    <property type="term" value="C:cytoplasm"/>
    <property type="evidence" value="ECO:0007669"/>
    <property type="project" value="TreeGrafter"/>
</dbReference>
<keyword evidence="4 8" id="KW-0547">Nucleotide-binding</keyword>
<dbReference type="CDD" id="cd07937">
    <property type="entry name" value="DRE_TIM_PC_TC_5S"/>
    <property type="match status" value="1"/>
</dbReference>